<dbReference type="EMBL" id="CAJVPQ010000425">
    <property type="protein sequence ID" value="CAG8480402.1"/>
    <property type="molecule type" value="Genomic_DNA"/>
</dbReference>
<dbReference type="OrthoDB" id="2258660at2759"/>
<sequence>MKALSAGAVISAAMLYRFQHDIEQNTNQIRGKLHNTQIKLDSSLPGNLRDQTLPASIPSKSTNTRPQLPLPSIAQTEHYIHQRFIPTFKSTWNEHIISIAQKLTNFDFDGAVKSGYGNAKSFAEDKLVKKK</sequence>
<name>A0A9N8WA83_9GLOM</name>
<feature type="region of interest" description="Disordered" evidence="1">
    <location>
        <begin position="44"/>
        <end position="69"/>
    </location>
</feature>
<dbReference type="AlphaFoldDB" id="A0A9N8WA83"/>
<evidence type="ECO:0000313" key="2">
    <source>
        <dbReference type="EMBL" id="CAG8480402.1"/>
    </source>
</evidence>
<evidence type="ECO:0000313" key="3">
    <source>
        <dbReference type="Proteomes" id="UP000789570"/>
    </source>
</evidence>
<comment type="caution">
    <text evidence="2">The sequence shown here is derived from an EMBL/GenBank/DDBJ whole genome shotgun (WGS) entry which is preliminary data.</text>
</comment>
<protein>
    <submittedName>
        <fullName evidence="2">826_t:CDS:1</fullName>
    </submittedName>
</protein>
<organism evidence="2 3">
    <name type="scientific">Funneliformis caledonium</name>
    <dbReference type="NCBI Taxonomy" id="1117310"/>
    <lineage>
        <taxon>Eukaryota</taxon>
        <taxon>Fungi</taxon>
        <taxon>Fungi incertae sedis</taxon>
        <taxon>Mucoromycota</taxon>
        <taxon>Glomeromycotina</taxon>
        <taxon>Glomeromycetes</taxon>
        <taxon>Glomerales</taxon>
        <taxon>Glomeraceae</taxon>
        <taxon>Funneliformis</taxon>
    </lineage>
</organism>
<feature type="compositionally biased region" description="Polar residues" evidence="1">
    <location>
        <begin position="49"/>
        <end position="66"/>
    </location>
</feature>
<accession>A0A9N8WA83</accession>
<reference evidence="2" key="1">
    <citation type="submission" date="2021-06" db="EMBL/GenBank/DDBJ databases">
        <authorList>
            <person name="Kallberg Y."/>
            <person name="Tangrot J."/>
            <person name="Rosling A."/>
        </authorList>
    </citation>
    <scope>NUCLEOTIDE SEQUENCE</scope>
    <source>
        <strain evidence="2">UK204</strain>
    </source>
</reference>
<keyword evidence="3" id="KW-1185">Reference proteome</keyword>
<evidence type="ECO:0000256" key="1">
    <source>
        <dbReference type="SAM" id="MobiDB-lite"/>
    </source>
</evidence>
<proteinExistence type="predicted"/>
<gene>
    <name evidence="2" type="ORF">FCALED_LOCUS2679</name>
</gene>
<dbReference type="Proteomes" id="UP000789570">
    <property type="component" value="Unassembled WGS sequence"/>
</dbReference>